<evidence type="ECO:0000256" key="2">
    <source>
        <dbReference type="ARBA" id="ARBA00004651"/>
    </source>
</evidence>
<feature type="transmembrane region" description="Helical" evidence="19">
    <location>
        <begin position="117"/>
        <end position="135"/>
    </location>
</feature>
<accession>A0A450XLL8</accession>
<comment type="catalytic activity">
    <reaction evidence="1 18">
        <text>a 1,2-diacyl-sn-glycero-3-phosphate + CTP + H(+) = a CDP-1,2-diacyl-sn-glycerol + diphosphate</text>
        <dbReference type="Rhea" id="RHEA:16229"/>
        <dbReference type="ChEBI" id="CHEBI:15378"/>
        <dbReference type="ChEBI" id="CHEBI:33019"/>
        <dbReference type="ChEBI" id="CHEBI:37563"/>
        <dbReference type="ChEBI" id="CHEBI:58332"/>
        <dbReference type="ChEBI" id="CHEBI:58608"/>
        <dbReference type="EC" id="2.7.7.41"/>
    </reaction>
</comment>
<evidence type="ECO:0000313" key="20">
    <source>
        <dbReference type="EMBL" id="VFK30225.1"/>
    </source>
</evidence>
<dbReference type="GO" id="GO:0004605">
    <property type="term" value="F:phosphatidate cytidylyltransferase activity"/>
    <property type="evidence" value="ECO:0007669"/>
    <property type="project" value="UniProtKB-EC"/>
</dbReference>
<evidence type="ECO:0000256" key="11">
    <source>
        <dbReference type="ARBA" id="ARBA00022692"/>
    </source>
</evidence>
<feature type="transmembrane region" description="Helical" evidence="19">
    <location>
        <begin position="60"/>
        <end position="78"/>
    </location>
</feature>
<dbReference type="EC" id="2.7.7.41" evidence="6 18"/>
<gene>
    <name evidence="20" type="ORF">BECKMB1821G_GA0114241_106112</name>
</gene>
<dbReference type="EMBL" id="CAADFO010000061">
    <property type="protein sequence ID" value="VFK30225.1"/>
    <property type="molecule type" value="Genomic_DNA"/>
</dbReference>
<keyword evidence="12 18" id="KW-0548">Nucleotidyltransferase</keyword>
<evidence type="ECO:0000256" key="3">
    <source>
        <dbReference type="ARBA" id="ARBA00005119"/>
    </source>
</evidence>
<feature type="transmembrane region" description="Helical" evidence="19">
    <location>
        <begin position="147"/>
        <end position="166"/>
    </location>
</feature>
<evidence type="ECO:0000256" key="16">
    <source>
        <dbReference type="ARBA" id="ARBA00023209"/>
    </source>
</evidence>
<dbReference type="PANTHER" id="PTHR46382">
    <property type="entry name" value="PHOSPHATIDATE CYTIDYLYLTRANSFERASE"/>
    <property type="match status" value="1"/>
</dbReference>
<evidence type="ECO:0000256" key="13">
    <source>
        <dbReference type="ARBA" id="ARBA00022989"/>
    </source>
</evidence>
<evidence type="ECO:0000256" key="6">
    <source>
        <dbReference type="ARBA" id="ARBA00012487"/>
    </source>
</evidence>
<feature type="transmembrane region" description="Helical" evidence="19">
    <location>
        <begin position="84"/>
        <end position="105"/>
    </location>
</feature>
<organism evidence="20">
    <name type="scientific">Candidatus Kentrum sp. MB</name>
    <dbReference type="NCBI Taxonomy" id="2138164"/>
    <lineage>
        <taxon>Bacteria</taxon>
        <taxon>Pseudomonadati</taxon>
        <taxon>Pseudomonadota</taxon>
        <taxon>Gammaproteobacteria</taxon>
        <taxon>Candidatus Kentrum</taxon>
    </lineage>
</organism>
<dbReference type="Pfam" id="PF01148">
    <property type="entry name" value="CTP_transf_1"/>
    <property type="match status" value="1"/>
</dbReference>
<evidence type="ECO:0000256" key="8">
    <source>
        <dbReference type="ARBA" id="ARBA00022475"/>
    </source>
</evidence>
<evidence type="ECO:0000256" key="14">
    <source>
        <dbReference type="ARBA" id="ARBA00023098"/>
    </source>
</evidence>
<name>A0A450XLL8_9GAMM</name>
<protein>
    <recommendedName>
        <fullName evidence="7 18">Phosphatidate cytidylyltransferase</fullName>
        <ecNumber evidence="6 18">2.7.7.41</ecNumber>
    </recommendedName>
</protein>
<feature type="transmembrane region" description="Helical" evidence="19">
    <location>
        <begin position="9"/>
        <end position="27"/>
    </location>
</feature>
<evidence type="ECO:0000256" key="10">
    <source>
        <dbReference type="ARBA" id="ARBA00022679"/>
    </source>
</evidence>
<dbReference type="GO" id="GO:0016024">
    <property type="term" value="P:CDP-diacylglycerol biosynthetic process"/>
    <property type="evidence" value="ECO:0007669"/>
    <property type="project" value="UniProtKB-UniPathway"/>
</dbReference>
<keyword evidence="9" id="KW-0444">Lipid biosynthesis</keyword>
<dbReference type="InterPro" id="IPR000374">
    <property type="entry name" value="PC_trans"/>
</dbReference>
<keyword evidence="14" id="KW-0443">Lipid metabolism</keyword>
<dbReference type="UniPathway" id="UPA00557">
    <property type="reaction ID" value="UER00614"/>
</dbReference>
<keyword evidence="13 19" id="KW-1133">Transmembrane helix</keyword>
<feature type="transmembrane region" description="Helical" evidence="19">
    <location>
        <begin position="210"/>
        <end position="230"/>
    </location>
</feature>
<evidence type="ECO:0000256" key="18">
    <source>
        <dbReference type="RuleBase" id="RU003938"/>
    </source>
</evidence>
<keyword evidence="15 19" id="KW-0472">Membrane</keyword>
<evidence type="ECO:0000256" key="19">
    <source>
        <dbReference type="SAM" id="Phobius"/>
    </source>
</evidence>
<dbReference type="AlphaFoldDB" id="A0A450XLL8"/>
<evidence type="ECO:0000256" key="7">
    <source>
        <dbReference type="ARBA" id="ARBA00019373"/>
    </source>
</evidence>
<dbReference type="PROSITE" id="PS01315">
    <property type="entry name" value="CDS"/>
    <property type="match status" value="1"/>
</dbReference>
<evidence type="ECO:0000256" key="1">
    <source>
        <dbReference type="ARBA" id="ARBA00001698"/>
    </source>
</evidence>
<comment type="similarity">
    <text evidence="5 18">Belongs to the CDS family.</text>
</comment>
<evidence type="ECO:0000256" key="9">
    <source>
        <dbReference type="ARBA" id="ARBA00022516"/>
    </source>
</evidence>
<keyword evidence="17" id="KW-1208">Phospholipid metabolism</keyword>
<dbReference type="PANTHER" id="PTHR46382:SF1">
    <property type="entry name" value="PHOSPHATIDATE CYTIDYLYLTRANSFERASE"/>
    <property type="match status" value="1"/>
</dbReference>
<sequence>MISINLKQRIITALFLAPLVVFGTLWLPTPYFGLILGIVILLGAWEWAGLMGWTSGIGRAIYTFSVAAWLYTVFRLDAIFPQGWLFVSILALVWWNVALAWVVQFEQETPIDTLQSPLTRILVGWLILAPAWAALVTIHRQNDTGPILVILLMMLIWGADSGAYFFGKRFGKRRLSARTSPGKSWEGVAGGFLVVALLSVPVGLFVRLSAIQWIILILFFIATAILSILGDVTESLFKRRIGAKDSGHLLPGHGGVLDRIDSLTAAAPFFATGLFLWGIIT</sequence>
<keyword evidence="16" id="KW-0594">Phospholipid biosynthesis</keyword>
<comment type="subcellular location">
    <subcellularLocation>
        <location evidence="2">Cell membrane</location>
        <topology evidence="2">Multi-pass membrane protein</topology>
    </subcellularLocation>
</comment>
<evidence type="ECO:0000256" key="17">
    <source>
        <dbReference type="ARBA" id="ARBA00023264"/>
    </source>
</evidence>
<comment type="pathway">
    <text evidence="4">Lipid metabolism.</text>
</comment>
<reference evidence="20" key="1">
    <citation type="submission" date="2019-02" db="EMBL/GenBank/DDBJ databases">
        <authorList>
            <person name="Gruber-Vodicka R. H."/>
            <person name="Seah K. B. B."/>
        </authorList>
    </citation>
    <scope>NUCLEOTIDE SEQUENCE</scope>
    <source>
        <strain evidence="20">BECK_BZ197</strain>
    </source>
</reference>
<evidence type="ECO:0000256" key="12">
    <source>
        <dbReference type="ARBA" id="ARBA00022695"/>
    </source>
</evidence>
<evidence type="ECO:0000256" key="4">
    <source>
        <dbReference type="ARBA" id="ARBA00005189"/>
    </source>
</evidence>
<comment type="pathway">
    <text evidence="3 18">Phospholipid metabolism; CDP-diacylglycerol biosynthesis; CDP-diacylglycerol from sn-glycerol 3-phosphate: step 3/3.</text>
</comment>
<dbReference type="GO" id="GO:0005886">
    <property type="term" value="C:plasma membrane"/>
    <property type="evidence" value="ECO:0007669"/>
    <property type="project" value="UniProtKB-SubCell"/>
</dbReference>
<feature type="transmembrane region" description="Helical" evidence="19">
    <location>
        <begin position="187"/>
        <end position="204"/>
    </location>
</feature>
<keyword evidence="11 18" id="KW-0812">Transmembrane</keyword>
<evidence type="ECO:0000256" key="5">
    <source>
        <dbReference type="ARBA" id="ARBA00010185"/>
    </source>
</evidence>
<proteinExistence type="inferred from homology"/>
<keyword evidence="8" id="KW-1003">Cell membrane</keyword>
<evidence type="ECO:0000256" key="15">
    <source>
        <dbReference type="ARBA" id="ARBA00023136"/>
    </source>
</evidence>
<feature type="transmembrane region" description="Helical" evidence="19">
    <location>
        <begin position="263"/>
        <end position="280"/>
    </location>
</feature>
<keyword evidence="10 18" id="KW-0808">Transferase</keyword>